<proteinExistence type="inferred from homology"/>
<evidence type="ECO:0000313" key="5">
    <source>
        <dbReference type="EMBL" id="MDT0529772.1"/>
    </source>
</evidence>
<dbReference type="PRINTS" id="PR00502">
    <property type="entry name" value="NUDIXFAMILY"/>
</dbReference>
<gene>
    <name evidence="5" type="ORF">RM555_12315</name>
</gene>
<dbReference type="InterPro" id="IPR020476">
    <property type="entry name" value="Nudix_hydrolase"/>
</dbReference>
<evidence type="ECO:0000256" key="2">
    <source>
        <dbReference type="ARBA" id="ARBA00022801"/>
    </source>
</evidence>
<dbReference type="SUPFAM" id="SSF55811">
    <property type="entry name" value="Nudix"/>
    <property type="match status" value="1"/>
</dbReference>
<evidence type="ECO:0000259" key="4">
    <source>
        <dbReference type="PROSITE" id="PS51462"/>
    </source>
</evidence>
<organism evidence="5 6">
    <name type="scientific">Micromonospora reichwaldensis</name>
    <dbReference type="NCBI Taxonomy" id="3075516"/>
    <lineage>
        <taxon>Bacteria</taxon>
        <taxon>Bacillati</taxon>
        <taxon>Actinomycetota</taxon>
        <taxon>Actinomycetes</taxon>
        <taxon>Micromonosporales</taxon>
        <taxon>Micromonosporaceae</taxon>
        <taxon>Micromonospora</taxon>
    </lineage>
</organism>
<dbReference type="Pfam" id="PF00293">
    <property type="entry name" value="NUDIX"/>
    <property type="match status" value="1"/>
</dbReference>
<dbReference type="InterPro" id="IPR000086">
    <property type="entry name" value="NUDIX_hydrolase_dom"/>
</dbReference>
<dbReference type="EMBL" id="JAVRFL010000012">
    <property type="protein sequence ID" value="MDT0529772.1"/>
    <property type="molecule type" value="Genomic_DNA"/>
</dbReference>
<feature type="domain" description="Nudix hydrolase" evidence="4">
    <location>
        <begin position="5"/>
        <end position="133"/>
    </location>
</feature>
<name>A0ABU2WV64_9ACTN</name>
<dbReference type="PROSITE" id="PS51462">
    <property type="entry name" value="NUDIX"/>
    <property type="match status" value="1"/>
</dbReference>
<comment type="similarity">
    <text evidence="1 3">Belongs to the Nudix hydrolase family.</text>
</comment>
<evidence type="ECO:0000256" key="1">
    <source>
        <dbReference type="ARBA" id="ARBA00005582"/>
    </source>
</evidence>
<comment type="caution">
    <text evidence="5">The sequence shown here is derived from an EMBL/GenBank/DDBJ whole genome shotgun (WGS) entry which is preliminary data.</text>
</comment>
<dbReference type="InterPro" id="IPR020084">
    <property type="entry name" value="NUDIX_hydrolase_CS"/>
</dbReference>
<dbReference type="PANTHER" id="PTHR16099">
    <property type="entry name" value="8-OXO-DGTP DIPHOSPHATES NUDT15"/>
    <property type="match status" value="1"/>
</dbReference>
<protein>
    <submittedName>
        <fullName evidence="5">NUDIX domain-containing protein</fullName>
    </submittedName>
</protein>
<dbReference type="CDD" id="cd04678">
    <property type="entry name" value="NUDIX_MTH2_Nudt15"/>
    <property type="match status" value="1"/>
</dbReference>
<sequence length="151" mass="17057">MDMQPPRIGIGVFVIRDGRFLMGLRKGAHGQGTWSLPGGHLEHGESFDEAAQREVREETGVEIHNTRFGAITNDLFEERLHYVTIWMVSDFHRGVATVREPDKFTDLRWVGTDQLPGPLFHPWKQLLGQTDLDSLLRDCLPAPRGATLSAR</sequence>
<accession>A0ABU2WV64</accession>
<dbReference type="InterPro" id="IPR015797">
    <property type="entry name" value="NUDIX_hydrolase-like_dom_sf"/>
</dbReference>
<evidence type="ECO:0000256" key="3">
    <source>
        <dbReference type="RuleBase" id="RU003476"/>
    </source>
</evidence>
<keyword evidence="6" id="KW-1185">Reference proteome</keyword>
<dbReference type="PANTHER" id="PTHR16099:SF5">
    <property type="entry name" value="NUCLEOTIDE TRIPHOSPHATE DIPHOSPHATASE NUDT15"/>
    <property type="match status" value="1"/>
</dbReference>
<evidence type="ECO:0000313" key="6">
    <source>
        <dbReference type="Proteomes" id="UP001180973"/>
    </source>
</evidence>
<dbReference type="Gene3D" id="3.90.79.10">
    <property type="entry name" value="Nucleoside Triphosphate Pyrophosphohydrolase"/>
    <property type="match status" value="1"/>
</dbReference>
<dbReference type="PROSITE" id="PS00893">
    <property type="entry name" value="NUDIX_BOX"/>
    <property type="match status" value="1"/>
</dbReference>
<keyword evidence="2 3" id="KW-0378">Hydrolase</keyword>
<dbReference type="RefSeq" id="WP_311411861.1">
    <property type="nucleotide sequence ID" value="NZ_JAVRFL010000012.1"/>
</dbReference>
<reference evidence="5" key="1">
    <citation type="submission" date="2023-09" db="EMBL/GenBank/DDBJ databases">
        <title>30 novel species of actinomycetes from the DSMZ collection.</title>
        <authorList>
            <person name="Nouioui I."/>
        </authorList>
    </citation>
    <scope>NUCLEOTIDE SEQUENCE</scope>
    <source>
        <strain evidence="5">DSM 115977</strain>
    </source>
</reference>
<dbReference type="Proteomes" id="UP001180973">
    <property type="component" value="Unassembled WGS sequence"/>
</dbReference>